<organism evidence="2 3">
    <name type="scientific">Nocardioides fonticola</name>
    <dbReference type="NCBI Taxonomy" id="450363"/>
    <lineage>
        <taxon>Bacteria</taxon>
        <taxon>Bacillati</taxon>
        <taxon>Actinomycetota</taxon>
        <taxon>Actinomycetes</taxon>
        <taxon>Propionibacteriales</taxon>
        <taxon>Nocardioidaceae</taxon>
        <taxon>Nocardioides</taxon>
    </lineage>
</organism>
<dbReference type="RefSeq" id="WP_344734687.1">
    <property type="nucleotide sequence ID" value="NZ_BAAAZH010000028.1"/>
</dbReference>
<evidence type="ECO:0000313" key="3">
    <source>
        <dbReference type="Proteomes" id="UP001501495"/>
    </source>
</evidence>
<keyword evidence="1" id="KW-0812">Transmembrane</keyword>
<gene>
    <name evidence="2" type="ORF">GCM10022215_34260</name>
</gene>
<feature type="transmembrane region" description="Helical" evidence="1">
    <location>
        <begin position="49"/>
        <end position="74"/>
    </location>
</feature>
<accession>A0ABP7XTZ0</accession>
<sequence length="231" mass="23722">MKIDLDDVGAIRPDLEPLHPVRSAETLNAILRTERDNRRAVLRPPRRPWAAAGVALVLTLGTGTAVAAAGSGWVGAPFAEVFSPWLSWPDGTGADPTAAVRRASAPGPVGTVFSVLTTEDDGGGCRTAVFESEASATASEPTEFTPAYGDWCADGPSGSDFGTVGVDSGPMADGFVVSAGEAVRAEVTAPDGRTFPALLVGGDFWGWFPTGSHPTLVAYAVDGAVVGTIRL</sequence>
<keyword evidence="1" id="KW-1133">Transmembrane helix</keyword>
<reference evidence="3" key="1">
    <citation type="journal article" date="2019" name="Int. J. Syst. Evol. Microbiol.">
        <title>The Global Catalogue of Microorganisms (GCM) 10K type strain sequencing project: providing services to taxonomists for standard genome sequencing and annotation.</title>
        <authorList>
            <consortium name="The Broad Institute Genomics Platform"/>
            <consortium name="The Broad Institute Genome Sequencing Center for Infectious Disease"/>
            <person name="Wu L."/>
            <person name="Ma J."/>
        </authorList>
    </citation>
    <scope>NUCLEOTIDE SEQUENCE [LARGE SCALE GENOMIC DNA]</scope>
    <source>
        <strain evidence="3">JCM 16703</strain>
    </source>
</reference>
<protein>
    <submittedName>
        <fullName evidence="2">Uncharacterized protein</fullName>
    </submittedName>
</protein>
<keyword evidence="1" id="KW-0472">Membrane</keyword>
<name>A0ABP7XTZ0_9ACTN</name>
<evidence type="ECO:0000256" key="1">
    <source>
        <dbReference type="SAM" id="Phobius"/>
    </source>
</evidence>
<comment type="caution">
    <text evidence="2">The sequence shown here is derived from an EMBL/GenBank/DDBJ whole genome shotgun (WGS) entry which is preliminary data.</text>
</comment>
<dbReference type="EMBL" id="BAAAZH010000028">
    <property type="protein sequence ID" value="GAA4125640.1"/>
    <property type="molecule type" value="Genomic_DNA"/>
</dbReference>
<proteinExistence type="predicted"/>
<keyword evidence="3" id="KW-1185">Reference proteome</keyword>
<evidence type="ECO:0000313" key="2">
    <source>
        <dbReference type="EMBL" id="GAA4125640.1"/>
    </source>
</evidence>
<dbReference type="Proteomes" id="UP001501495">
    <property type="component" value="Unassembled WGS sequence"/>
</dbReference>